<protein>
    <recommendedName>
        <fullName evidence="3">DUF2064 domain-containing protein</fullName>
    </recommendedName>
</protein>
<reference evidence="1" key="2">
    <citation type="submission" date="2020-09" db="EMBL/GenBank/DDBJ databases">
        <authorList>
            <person name="Sun Q."/>
            <person name="Sedlacek I."/>
        </authorList>
    </citation>
    <scope>NUCLEOTIDE SEQUENCE</scope>
    <source>
        <strain evidence="1">CCM 7905</strain>
    </source>
</reference>
<sequence>MTDDMAVTLLVVAKAPVPGLAKTRLMKAMSAEAAAGIAAAALLDTLAAVASTPAHRRVVAMTGELADAARSDEVREALSQFVVVDQRGDDFATRLVNAHHDAFDGDPIVQIGMDTPQVTPALLTSVCTALLDLPEHCVLGPALDGGWWVLGVPNPTWVVPVGSVPMSQSDTGDLTRAALEKAGARVVLVEPLLDADELDDLQAVADLCAPTSNFARAVADQSR</sequence>
<organism evidence="1 2">
    <name type="scientific">Rhodococcoides trifolii</name>
    <dbReference type="NCBI Taxonomy" id="908250"/>
    <lineage>
        <taxon>Bacteria</taxon>
        <taxon>Bacillati</taxon>
        <taxon>Actinomycetota</taxon>
        <taxon>Actinomycetes</taxon>
        <taxon>Mycobacteriales</taxon>
        <taxon>Nocardiaceae</taxon>
        <taxon>Rhodococcoides</taxon>
    </lineage>
</organism>
<dbReference type="PANTHER" id="PTHR36529">
    <property type="entry name" value="SLL1095 PROTEIN"/>
    <property type="match status" value="1"/>
</dbReference>
<dbReference type="InterPro" id="IPR029044">
    <property type="entry name" value="Nucleotide-diphossugar_trans"/>
</dbReference>
<name>A0A917CWS2_9NOCA</name>
<dbReference type="AlphaFoldDB" id="A0A917CWS2"/>
<comment type="caution">
    <text evidence="1">The sequence shown here is derived from an EMBL/GenBank/DDBJ whole genome shotgun (WGS) entry which is preliminary data.</text>
</comment>
<gene>
    <name evidence="1" type="ORF">GCM10007304_13670</name>
</gene>
<evidence type="ECO:0008006" key="3">
    <source>
        <dbReference type="Google" id="ProtNLM"/>
    </source>
</evidence>
<dbReference type="Proteomes" id="UP000654257">
    <property type="component" value="Unassembled WGS sequence"/>
</dbReference>
<accession>A0A917CWS2</accession>
<dbReference type="Gene3D" id="3.90.550.10">
    <property type="entry name" value="Spore Coat Polysaccharide Biosynthesis Protein SpsA, Chain A"/>
    <property type="match status" value="1"/>
</dbReference>
<evidence type="ECO:0000313" key="2">
    <source>
        <dbReference type="Proteomes" id="UP000654257"/>
    </source>
</evidence>
<proteinExistence type="predicted"/>
<reference evidence="1" key="1">
    <citation type="journal article" date="2014" name="Int. J. Syst. Evol. Microbiol.">
        <title>Complete genome sequence of Corynebacterium casei LMG S-19264T (=DSM 44701T), isolated from a smear-ripened cheese.</title>
        <authorList>
            <consortium name="US DOE Joint Genome Institute (JGI-PGF)"/>
            <person name="Walter F."/>
            <person name="Albersmeier A."/>
            <person name="Kalinowski J."/>
            <person name="Ruckert C."/>
        </authorList>
    </citation>
    <scope>NUCLEOTIDE SEQUENCE</scope>
    <source>
        <strain evidence="1">CCM 7905</strain>
    </source>
</reference>
<dbReference type="Pfam" id="PF09837">
    <property type="entry name" value="DUF2064"/>
    <property type="match status" value="1"/>
</dbReference>
<keyword evidence="2" id="KW-1185">Reference proteome</keyword>
<evidence type="ECO:0000313" key="1">
    <source>
        <dbReference type="EMBL" id="GGG01007.1"/>
    </source>
</evidence>
<dbReference type="SUPFAM" id="SSF53448">
    <property type="entry name" value="Nucleotide-diphospho-sugar transferases"/>
    <property type="match status" value="1"/>
</dbReference>
<dbReference type="PANTHER" id="PTHR36529:SF1">
    <property type="entry name" value="GLYCOSYLTRANSFERASE"/>
    <property type="match status" value="1"/>
</dbReference>
<dbReference type="EMBL" id="BMCU01000001">
    <property type="protein sequence ID" value="GGG01007.1"/>
    <property type="molecule type" value="Genomic_DNA"/>
</dbReference>
<dbReference type="InterPro" id="IPR018641">
    <property type="entry name" value="Trfase_1_rSAM/seldom-assoc"/>
</dbReference>